<gene>
    <name evidence="2" type="ORF">ACFQE0_23400</name>
</gene>
<comment type="caution">
    <text evidence="2">The sequence shown here is derived from an EMBL/GenBank/DDBJ whole genome shotgun (WGS) entry which is preliminary data.</text>
</comment>
<keyword evidence="1" id="KW-1133">Transmembrane helix</keyword>
<evidence type="ECO:0000313" key="2">
    <source>
        <dbReference type="EMBL" id="MFC6792254.1"/>
    </source>
</evidence>
<sequence>MPPFVQSTDLLGLGFLLIALAGAGIAGASKGKRPVEDPRDYLAGGSLLVAILGLVFVLAE</sequence>
<dbReference type="Proteomes" id="UP001596292">
    <property type="component" value="Unassembled WGS sequence"/>
</dbReference>
<keyword evidence="1" id="KW-0472">Membrane</keyword>
<keyword evidence="3" id="KW-1185">Reference proteome</keyword>
<feature type="transmembrane region" description="Helical" evidence="1">
    <location>
        <begin position="41"/>
        <end position="59"/>
    </location>
</feature>
<reference evidence="3" key="1">
    <citation type="journal article" date="2019" name="Int. J. Syst. Evol. Microbiol.">
        <title>The Global Catalogue of Microorganisms (GCM) 10K type strain sequencing project: providing services to taxonomists for standard genome sequencing and annotation.</title>
        <authorList>
            <consortium name="The Broad Institute Genomics Platform"/>
            <consortium name="The Broad Institute Genome Sequencing Center for Infectious Disease"/>
            <person name="Wu L."/>
            <person name="Ma J."/>
        </authorList>
    </citation>
    <scope>NUCLEOTIDE SEQUENCE [LARGE SCALE GENOMIC DNA]</scope>
    <source>
        <strain evidence="3">CCUG 48316</strain>
    </source>
</reference>
<keyword evidence="1" id="KW-0812">Transmembrane</keyword>
<accession>A0ABW2BRC3</accession>
<dbReference type="EMBL" id="JBHSWN010000001">
    <property type="protein sequence ID" value="MFC6792254.1"/>
    <property type="molecule type" value="Genomic_DNA"/>
</dbReference>
<proteinExistence type="predicted"/>
<evidence type="ECO:0000313" key="3">
    <source>
        <dbReference type="Proteomes" id="UP001596292"/>
    </source>
</evidence>
<organism evidence="2 3">
    <name type="scientific">Methylobacterium komagatae</name>
    <dbReference type="NCBI Taxonomy" id="374425"/>
    <lineage>
        <taxon>Bacteria</taxon>
        <taxon>Pseudomonadati</taxon>
        <taxon>Pseudomonadota</taxon>
        <taxon>Alphaproteobacteria</taxon>
        <taxon>Hyphomicrobiales</taxon>
        <taxon>Methylobacteriaceae</taxon>
        <taxon>Methylobacterium</taxon>
    </lineage>
</organism>
<dbReference type="RefSeq" id="WP_378973918.1">
    <property type="nucleotide sequence ID" value="NZ_JBHSWN010000001.1"/>
</dbReference>
<protein>
    <submittedName>
        <fullName evidence="2">Uncharacterized protein</fullName>
    </submittedName>
</protein>
<evidence type="ECO:0000256" key="1">
    <source>
        <dbReference type="SAM" id="Phobius"/>
    </source>
</evidence>
<name>A0ABW2BRC3_9HYPH</name>